<dbReference type="InterPro" id="IPR032675">
    <property type="entry name" value="LRR_dom_sf"/>
</dbReference>
<accession>A0A7R9PYA6</accession>
<feature type="non-terminal residue" evidence="3">
    <location>
        <position position="1"/>
    </location>
</feature>
<evidence type="ECO:0000313" key="3">
    <source>
        <dbReference type="EMBL" id="CAD7624767.1"/>
    </source>
</evidence>
<dbReference type="OrthoDB" id="5835829at2759"/>
<dbReference type="SUPFAM" id="SSF52058">
    <property type="entry name" value="L domain-like"/>
    <property type="match status" value="1"/>
</dbReference>
<evidence type="ECO:0000256" key="2">
    <source>
        <dbReference type="ARBA" id="ARBA00022737"/>
    </source>
</evidence>
<dbReference type="SUPFAM" id="SSF53756">
    <property type="entry name" value="UDP-Glycosyltransferase/glycogen phosphorylase"/>
    <property type="match status" value="2"/>
</dbReference>
<dbReference type="PANTHER" id="PTHR24366">
    <property type="entry name" value="IG(IMMUNOGLOBULIN) AND LRR(LEUCINE RICH REPEAT) DOMAINS"/>
    <property type="match status" value="1"/>
</dbReference>
<dbReference type="EMBL" id="CAJPIZ010002550">
    <property type="protein sequence ID" value="CAG2105197.1"/>
    <property type="molecule type" value="Genomic_DNA"/>
</dbReference>
<protein>
    <submittedName>
        <fullName evidence="3">Uncharacterized protein</fullName>
    </submittedName>
</protein>
<sequence>GASLINLSWASEFCPQDELVKPCVCEKDPDTNQLTLVCDEYWIRNDEFDALFKRLSGRGLNFHELIIGQTKIYELGPNQFQDVQFEKITLDNLNKVERIHKLAFNGTANNLISFKSRDAPLGYSTQPPNYNIYQALSACHNLRYIDIEGSGYLSQVDDHAFESLRKLRLLKITRSGLRKIGKNVLIQSVRESDIVVDFSKNKINEIANDAFNNQRGFFLNVSYNKLTEVTFHKDVFHIDFFAPEVSLDIRGNAFKHLPEATFQWLLKLDVLKTGPRVLADPLDCQSCANWWLFSDDKYARHFPAFKCADGIMPPTSLYVRFRVWVCDFGHWLDFSLVAMASVERSGIPWVWVFSYNPLFQLYDERTPYPGSANKPGKLIYVGLGSLYVLPGANMWGERYVPQIQVLPIVDLVVTHGGNNTVTETLYYVRALPSSSTALSNASSSSFLALLIRLASGSASLKALFIPVDGIGHVNACIGIAEQLITARHRVSFLMNTQWEGKLKHYGIDEILYPPLQGRQAGSNAALDGANMLRSFGIIGSAGPLDTMVAWMTKLVPYCIRDSRLMDPIVDKAYADLQPDVIFIDQVVAMASVERSGIPWVWVSSYNPLFQLYDERTPPPGSGLAANGDRKEWAHFRHIVNDAIKDIWREFNDYFVSNGLPPLDYGQYVRQPTHLHIYPLPVELDYTDLRPVPDSVTNSSFRKREFLTNFLGILEDK</sequence>
<reference evidence="3" key="1">
    <citation type="submission" date="2020-11" db="EMBL/GenBank/DDBJ databases">
        <authorList>
            <person name="Tran Van P."/>
        </authorList>
    </citation>
    <scope>NUCLEOTIDE SEQUENCE</scope>
</reference>
<dbReference type="Gene3D" id="3.80.10.10">
    <property type="entry name" value="Ribonuclease Inhibitor"/>
    <property type="match status" value="1"/>
</dbReference>
<proteinExistence type="predicted"/>
<organism evidence="3">
    <name type="scientific">Medioppia subpectinata</name>
    <dbReference type="NCBI Taxonomy" id="1979941"/>
    <lineage>
        <taxon>Eukaryota</taxon>
        <taxon>Metazoa</taxon>
        <taxon>Ecdysozoa</taxon>
        <taxon>Arthropoda</taxon>
        <taxon>Chelicerata</taxon>
        <taxon>Arachnida</taxon>
        <taxon>Acari</taxon>
        <taxon>Acariformes</taxon>
        <taxon>Sarcoptiformes</taxon>
        <taxon>Oribatida</taxon>
        <taxon>Brachypylina</taxon>
        <taxon>Oppioidea</taxon>
        <taxon>Oppiidae</taxon>
        <taxon>Medioppia</taxon>
    </lineage>
</organism>
<dbReference type="Proteomes" id="UP000759131">
    <property type="component" value="Unassembled WGS sequence"/>
</dbReference>
<keyword evidence="1" id="KW-0433">Leucine-rich repeat</keyword>
<keyword evidence="2" id="KW-0677">Repeat</keyword>
<evidence type="ECO:0000256" key="1">
    <source>
        <dbReference type="ARBA" id="ARBA00022614"/>
    </source>
</evidence>
<dbReference type="Gene3D" id="3.40.50.2000">
    <property type="entry name" value="Glycogen Phosphorylase B"/>
    <property type="match status" value="2"/>
</dbReference>
<dbReference type="AlphaFoldDB" id="A0A7R9PYA6"/>
<evidence type="ECO:0000313" key="4">
    <source>
        <dbReference type="Proteomes" id="UP000759131"/>
    </source>
</evidence>
<name>A0A7R9PYA6_9ACAR</name>
<dbReference type="PANTHER" id="PTHR24366:SF96">
    <property type="entry name" value="LEUCINE RICH REPEAT CONTAINING 53"/>
    <property type="match status" value="1"/>
</dbReference>
<dbReference type="EMBL" id="OC857125">
    <property type="protein sequence ID" value="CAD7624767.1"/>
    <property type="molecule type" value="Genomic_DNA"/>
</dbReference>
<gene>
    <name evidence="3" type="ORF">OSB1V03_LOCUS5207</name>
</gene>
<keyword evidence="4" id="KW-1185">Reference proteome</keyword>